<evidence type="ECO:0000256" key="1">
    <source>
        <dbReference type="ARBA" id="ARBA00008080"/>
    </source>
</evidence>
<keyword evidence="3" id="KW-0687">Ribonucleoprotein</keyword>
<dbReference type="EMBL" id="CAJNNV010004492">
    <property type="protein sequence ID" value="CAE8590819.1"/>
    <property type="molecule type" value="Genomic_DNA"/>
</dbReference>
<reference evidence="5" key="1">
    <citation type="submission" date="2021-02" db="EMBL/GenBank/DDBJ databases">
        <authorList>
            <person name="Dougan E. K."/>
            <person name="Rhodes N."/>
            <person name="Thang M."/>
            <person name="Chan C."/>
        </authorList>
    </citation>
    <scope>NUCLEOTIDE SEQUENCE</scope>
</reference>
<dbReference type="FunFam" id="1.10.8.50:FF:000001">
    <property type="entry name" value="30S ribosomal protein S13"/>
    <property type="match status" value="1"/>
</dbReference>
<dbReference type="GO" id="GO:0003723">
    <property type="term" value="F:RNA binding"/>
    <property type="evidence" value="ECO:0007669"/>
    <property type="project" value="InterPro"/>
</dbReference>
<evidence type="ECO:0000313" key="6">
    <source>
        <dbReference type="EMBL" id="CAE8608494.1"/>
    </source>
</evidence>
<dbReference type="InterPro" id="IPR027437">
    <property type="entry name" value="Rbsml_uS13_C"/>
</dbReference>
<dbReference type="PROSITE" id="PS50159">
    <property type="entry name" value="RIBOSOMAL_S13_2"/>
    <property type="match status" value="1"/>
</dbReference>
<comment type="caution">
    <text evidence="5">The sequence shown here is derived from an EMBL/GenBank/DDBJ whole genome shotgun (WGS) entry which is preliminary data.</text>
</comment>
<dbReference type="Pfam" id="PF00416">
    <property type="entry name" value="Ribosomal_S13"/>
    <property type="match status" value="1"/>
</dbReference>
<keyword evidence="4" id="KW-1133">Transmembrane helix</keyword>
<keyword evidence="4" id="KW-0812">Transmembrane</keyword>
<dbReference type="Proteomes" id="UP000654075">
    <property type="component" value="Unassembled WGS sequence"/>
</dbReference>
<proteinExistence type="inferred from homology"/>
<evidence type="ECO:0000256" key="2">
    <source>
        <dbReference type="ARBA" id="ARBA00022980"/>
    </source>
</evidence>
<dbReference type="SUPFAM" id="SSF46946">
    <property type="entry name" value="S13-like H2TH domain"/>
    <property type="match status" value="1"/>
</dbReference>
<dbReference type="PANTHER" id="PTHR10871">
    <property type="entry name" value="30S RIBOSOMAL PROTEIN S13/40S RIBOSOMAL PROTEIN S18"/>
    <property type="match status" value="1"/>
</dbReference>
<evidence type="ECO:0000313" key="7">
    <source>
        <dbReference type="Proteomes" id="UP000654075"/>
    </source>
</evidence>
<comment type="similarity">
    <text evidence="1">Belongs to the universal ribosomal protein uS13 family.</text>
</comment>
<evidence type="ECO:0008006" key="8">
    <source>
        <dbReference type="Google" id="ProtNLM"/>
    </source>
</evidence>
<dbReference type="GO" id="GO:0015935">
    <property type="term" value="C:small ribosomal subunit"/>
    <property type="evidence" value="ECO:0007669"/>
    <property type="project" value="TreeGrafter"/>
</dbReference>
<organism evidence="5 7">
    <name type="scientific">Polarella glacialis</name>
    <name type="common">Dinoflagellate</name>
    <dbReference type="NCBI Taxonomy" id="89957"/>
    <lineage>
        <taxon>Eukaryota</taxon>
        <taxon>Sar</taxon>
        <taxon>Alveolata</taxon>
        <taxon>Dinophyceae</taxon>
        <taxon>Suessiales</taxon>
        <taxon>Suessiaceae</taxon>
        <taxon>Polarella</taxon>
    </lineage>
</organism>
<dbReference type="GO" id="GO:0006412">
    <property type="term" value="P:translation"/>
    <property type="evidence" value="ECO:0007669"/>
    <property type="project" value="InterPro"/>
</dbReference>
<dbReference type="AlphaFoldDB" id="A0A813DWB7"/>
<dbReference type="Gene3D" id="1.10.8.50">
    <property type="match status" value="1"/>
</dbReference>
<dbReference type="InterPro" id="IPR001892">
    <property type="entry name" value="Ribosomal_uS13"/>
</dbReference>
<keyword evidence="7" id="KW-1185">Reference proteome</keyword>
<dbReference type="OrthoDB" id="422862at2759"/>
<name>A0A813DWB7_POLGL</name>
<dbReference type="GO" id="GO:0003735">
    <property type="term" value="F:structural constituent of ribosome"/>
    <property type="evidence" value="ECO:0007669"/>
    <property type="project" value="InterPro"/>
</dbReference>
<accession>A0A813DWB7</accession>
<protein>
    <recommendedName>
        <fullName evidence="8">Ribosomal protein S13</fullName>
    </recommendedName>
</protein>
<evidence type="ECO:0000313" key="5">
    <source>
        <dbReference type="EMBL" id="CAE8590819.1"/>
    </source>
</evidence>
<gene>
    <name evidence="6" type="ORF">PGLA1383_LOCUS26353</name>
    <name evidence="5" type="ORF">PGLA1383_LOCUS9534</name>
</gene>
<keyword evidence="4" id="KW-0472">Membrane</keyword>
<keyword evidence="2" id="KW-0689">Ribosomal protein</keyword>
<dbReference type="Gene3D" id="4.10.910.10">
    <property type="entry name" value="30s ribosomal protein s13, domain 2"/>
    <property type="match status" value="1"/>
</dbReference>
<dbReference type="GO" id="GO:0005829">
    <property type="term" value="C:cytosol"/>
    <property type="evidence" value="ECO:0007669"/>
    <property type="project" value="TreeGrafter"/>
</dbReference>
<dbReference type="PANTHER" id="PTHR10871:SF1">
    <property type="entry name" value="SMALL RIBOSOMAL SUBUNIT PROTEIN US13M"/>
    <property type="match status" value="1"/>
</dbReference>
<evidence type="ECO:0000256" key="3">
    <source>
        <dbReference type="ARBA" id="ARBA00023274"/>
    </source>
</evidence>
<evidence type="ECO:0000256" key="4">
    <source>
        <dbReference type="SAM" id="Phobius"/>
    </source>
</evidence>
<sequence>MILQLSMLNIGIGPPSRSYAPRVTMARFLGLALLLGSVAVTMVTFGPAFVASSSARALATPRLGSTTLRLGSQLVAALAAVSAPTMKASPSFAGVGAAALLIGVALARRRSERTLSTQRRLRLAGKEIPRNKEIAWALMCSVFGIGKTTAFTVTQAVGIDPHTRTGDLSEEEELRLAEELGKYTLENPLRRMYKANCSQLLEIKHRRGIRMQKGLPVRFQRSKTNNRNARKLNPYRL</sequence>
<dbReference type="InterPro" id="IPR010979">
    <property type="entry name" value="Ribosomal_uS13-like_H2TH"/>
</dbReference>
<feature type="transmembrane region" description="Helical" evidence="4">
    <location>
        <begin position="88"/>
        <end position="107"/>
    </location>
</feature>
<dbReference type="EMBL" id="CAJNNV010023093">
    <property type="protein sequence ID" value="CAE8608494.1"/>
    <property type="molecule type" value="Genomic_DNA"/>
</dbReference>